<protein>
    <submittedName>
        <fullName evidence="1">Uncharacterized protein</fullName>
    </submittedName>
</protein>
<dbReference type="EMBL" id="BMCT01000004">
    <property type="protein sequence ID" value="GGF67610.1"/>
    <property type="molecule type" value="Genomic_DNA"/>
</dbReference>
<keyword evidence="2" id="KW-1185">Reference proteome</keyword>
<dbReference type="RefSeq" id="WP_188579808.1">
    <property type="nucleotide sequence ID" value="NZ_BMCT01000004.1"/>
</dbReference>
<proteinExistence type="predicted"/>
<name>A0A917C1R6_9HYPH</name>
<reference evidence="1" key="1">
    <citation type="journal article" date="2014" name="Int. J. Syst. Evol. Microbiol.">
        <title>Complete genome sequence of Corynebacterium casei LMG S-19264T (=DSM 44701T), isolated from a smear-ripened cheese.</title>
        <authorList>
            <consortium name="US DOE Joint Genome Institute (JGI-PGF)"/>
            <person name="Walter F."/>
            <person name="Albersmeier A."/>
            <person name="Kalinowski J."/>
            <person name="Ruckert C."/>
        </authorList>
    </citation>
    <scope>NUCLEOTIDE SEQUENCE</scope>
    <source>
        <strain evidence="1">CCM 7897</strain>
    </source>
</reference>
<evidence type="ECO:0000313" key="2">
    <source>
        <dbReference type="Proteomes" id="UP000606044"/>
    </source>
</evidence>
<accession>A0A917C1R6</accession>
<dbReference type="AlphaFoldDB" id="A0A917C1R6"/>
<evidence type="ECO:0000313" key="1">
    <source>
        <dbReference type="EMBL" id="GGF67610.1"/>
    </source>
</evidence>
<dbReference type="Proteomes" id="UP000606044">
    <property type="component" value="Unassembled WGS sequence"/>
</dbReference>
<organism evidence="1 2">
    <name type="scientific">Azorhizobium oxalatiphilum</name>
    <dbReference type="NCBI Taxonomy" id="980631"/>
    <lineage>
        <taxon>Bacteria</taxon>
        <taxon>Pseudomonadati</taxon>
        <taxon>Pseudomonadota</taxon>
        <taxon>Alphaproteobacteria</taxon>
        <taxon>Hyphomicrobiales</taxon>
        <taxon>Xanthobacteraceae</taxon>
        <taxon>Azorhizobium</taxon>
    </lineage>
</organism>
<sequence>MDYDSKRAAELIALNIVLKRLERRLVEDWDMDIRDLLKIEHEGALAALHAMEISPHDPARATAIRAHAELVIDHMLVNRRGPKWPPDDR</sequence>
<gene>
    <name evidence="1" type="ORF">GCM10007301_29150</name>
</gene>
<comment type="caution">
    <text evidence="1">The sequence shown here is derived from an EMBL/GenBank/DDBJ whole genome shotgun (WGS) entry which is preliminary data.</text>
</comment>
<reference evidence="1" key="2">
    <citation type="submission" date="2020-09" db="EMBL/GenBank/DDBJ databases">
        <authorList>
            <person name="Sun Q."/>
            <person name="Sedlacek I."/>
        </authorList>
    </citation>
    <scope>NUCLEOTIDE SEQUENCE</scope>
    <source>
        <strain evidence="1">CCM 7897</strain>
    </source>
</reference>